<sequence length="98" mass="10994">MRRTSVLGRKTSPHLWIETGTIEVESRGKLLIPTMRVLRELALRLQLAITNSQGNPYNTRQLGKVVIEKIKDREGEAEQHAAPDVSAFAASPFQQGRE</sequence>
<reference evidence="2 3" key="1">
    <citation type="submission" date="2019-12" db="EMBL/GenBank/DDBJ databases">
        <title>Comparative genomics gives insights into the taxonomy of the Azoarcus-Aromatoleum group and reveals separate origins of nif in the plant-associated Azoarcus and non-plant-associated Aromatoleum sub-groups.</title>
        <authorList>
            <person name="Lafos M."/>
            <person name="Maluk M."/>
            <person name="Batista M."/>
            <person name="Junghare M."/>
            <person name="Carmona M."/>
            <person name="Faoro H."/>
            <person name="Cruz L.M."/>
            <person name="Battistoni F."/>
            <person name="De Souza E."/>
            <person name="Pedrosa F."/>
            <person name="Chen W.-M."/>
            <person name="Poole P.S."/>
            <person name="Dixon R.A."/>
            <person name="James E.K."/>
        </authorList>
    </citation>
    <scope>NUCLEOTIDE SEQUENCE [LARGE SCALE GENOMIC DNA]</scope>
    <source>
        <strain evidence="2 3">PbN1</strain>
    </source>
</reference>
<gene>
    <name evidence="2" type="ORF">GPA24_12260</name>
</gene>
<evidence type="ECO:0000313" key="3">
    <source>
        <dbReference type="Proteomes" id="UP000633943"/>
    </source>
</evidence>
<proteinExistence type="predicted"/>
<evidence type="ECO:0000256" key="1">
    <source>
        <dbReference type="SAM" id="MobiDB-lite"/>
    </source>
</evidence>
<dbReference type="RefSeq" id="WP_169202892.1">
    <property type="nucleotide sequence ID" value="NZ_CP059467.1"/>
</dbReference>
<evidence type="ECO:0000313" key="2">
    <source>
        <dbReference type="EMBL" id="NMG16304.1"/>
    </source>
</evidence>
<comment type="caution">
    <text evidence="2">The sequence shown here is derived from an EMBL/GenBank/DDBJ whole genome shotgun (WGS) entry which is preliminary data.</text>
</comment>
<keyword evidence="3" id="KW-1185">Reference proteome</keyword>
<name>A0ABX1NWA4_9RHOO</name>
<accession>A0ABX1NWA4</accession>
<dbReference type="EMBL" id="WTVP01000032">
    <property type="protein sequence ID" value="NMG16304.1"/>
    <property type="molecule type" value="Genomic_DNA"/>
</dbReference>
<feature type="region of interest" description="Disordered" evidence="1">
    <location>
        <begin position="74"/>
        <end position="98"/>
    </location>
</feature>
<organism evidence="2 3">
    <name type="scientific">Aromatoleum bremense</name>
    <dbReference type="NCBI Taxonomy" id="76115"/>
    <lineage>
        <taxon>Bacteria</taxon>
        <taxon>Pseudomonadati</taxon>
        <taxon>Pseudomonadota</taxon>
        <taxon>Betaproteobacteria</taxon>
        <taxon>Rhodocyclales</taxon>
        <taxon>Rhodocyclaceae</taxon>
        <taxon>Aromatoleum</taxon>
    </lineage>
</organism>
<protein>
    <submittedName>
        <fullName evidence="2">Uncharacterized protein</fullName>
    </submittedName>
</protein>
<dbReference type="Proteomes" id="UP000633943">
    <property type="component" value="Unassembled WGS sequence"/>
</dbReference>